<reference evidence="15" key="1">
    <citation type="submission" date="2025-08" db="UniProtKB">
        <authorList>
            <consortium name="Ensembl"/>
        </authorList>
    </citation>
    <scope>IDENTIFICATION</scope>
</reference>
<dbReference type="GeneID" id="107695975"/>
<dbReference type="Pfam" id="PF00520">
    <property type="entry name" value="Ion_trans"/>
    <property type="match status" value="1"/>
</dbReference>
<keyword evidence="10" id="KW-0406">Ion transport</keyword>
<dbReference type="GO" id="GO:0008076">
    <property type="term" value="C:voltage-gated potassium channel complex"/>
    <property type="evidence" value="ECO:0007669"/>
    <property type="project" value="InterPro"/>
</dbReference>
<protein>
    <submittedName>
        <fullName evidence="15">Potassium voltage-gated channel subfamily S member 3-like</fullName>
    </submittedName>
</protein>
<dbReference type="SUPFAM" id="SSF54695">
    <property type="entry name" value="POZ domain"/>
    <property type="match status" value="1"/>
</dbReference>
<organism evidence="15 16">
    <name type="scientific">Sinocyclocheilus anshuiensis</name>
    <dbReference type="NCBI Taxonomy" id="1608454"/>
    <lineage>
        <taxon>Eukaryota</taxon>
        <taxon>Metazoa</taxon>
        <taxon>Chordata</taxon>
        <taxon>Craniata</taxon>
        <taxon>Vertebrata</taxon>
        <taxon>Euteleostomi</taxon>
        <taxon>Actinopterygii</taxon>
        <taxon>Neopterygii</taxon>
        <taxon>Teleostei</taxon>
        <taxon>Ostariophysi</taxon>
        <taxon>Cypriniformes</taxon>
        <taxon>Cyprinidae</taxon>
        <taxon>Cyprininae</taxon>
        <taxon>Sinocyclocheilus</taxon>
    </lineage>
</organism>
<dbReference type="KEGG" id="sanh:107695975"/>
<dbReference type="InterPro" id="IPR027359">
    <property type="entry name" value="Volt_channel_dom_sf"/>
</dbReference>
<evidence type="ECO:0000313" key="16">
    <source>
        <dbReference type="Proteomes" id="UP000472260"/>
    </source>
</evidence>
<dbReference type="InterPro" id="IPR003131">
    <property type="entry name" value="T1-type_BTB"/>
</dbReference>
<dbReference type="Pfam" id="PF02214">
    <property type="entry name" value="BTB_2"/>
    <property type="match status" value="1"/>
</dbReference>
<dbReference type="AlphaFoldDB" id="A0A671MW12"/>
<evidence type="ECO:0000256" key="13">
    <source>
        <dbReference type="SAM" id="Phobius"/>
    </source>
</evidence>
<keyword evidence="11 13" id="KW-0472">Membrane</keyword>
<sequence>MMYGQVLHHQGREEDLVNLNVGGIQHKVERCVLLRFPNTRVGQLIQCCSDAAILELCDDYSPAEQEYYFDRSPQVFHCVLNFYRTGHFHALEELCVFCFSQEIEYWGIGELDLEACCLDWFLERKHDREQNACGRSSNATSSGEISVVGSDLWRFEGTWCSDVRKFMWQTLEDPNHSKCSKGVAMLSVLVILTSIVAMCIHSMPEFRYATDSEHSVLDSLELICNIFFSVEFVLRVAAAPRPWTFLGNPLNMIDMASVLPFYVTLAFESLDEGDGDGEENQSLVNMGKVVQVLRLMRAFRVLKLARHSEGVRAFGETLKNCQSEVGLLILFITVGISFFSTFIYYTEKEDASSKLSSIPVCWWWAIISMTTVGYGDVYPQTAAGRIVATLCILCGLLVVSLPITIIMNNFSKYFEKNTDKRRLSVAKT</sequence>
<keyword evidence="2" id="KW-0813">Transport</keyword>
<feature type="transmembrane region" description="Helical" evidence="13">
    <location>
        <begin position="386"/>
        <end position="407"/>
    </location>
</feature>
<evidence type="ECO:0000256" key="9">
    <source>
        <dbReference type="ARBA" id="ARBA00022989"/>
    </source>
</evidence>
<dbReference type="FunFam" id="1.20.120.350:FF:000091">
    <property type="entry name" value="Predicted protein"/>
    <property type="match status" value="1"/>
</dbReference>
<dbReference type="FunFam" id="3.30.710.10:FF:000102">
    <property type="entry name" value="Potassium voltage-gated channel subfamily S member 1"/>
    <property type="match status" value="1"/>
</dbReference>
<dbReference type="FunFam" id="1.10.287.70:FF:000005">
    <property type="entry name" value="potassium voltage-gated channel subfamily G member 1"/>
    <property type="match status" value="1"/>
</dbReference>
<evidence type="ECO:0000256" key="12">
    <source>
        <dbReference type="ARBA" id="ARBA00023303"/>
    </source>
</evidence>
<dbReference type="InterPro" id="IPR003968">
    <property type="entry name" value="K_chnl_volt-dep_Kv"/>
</dbReference>
<evidence type="ECO:0000256" key="1">
    <source>
        <dbReference type="ARBA" id="ARBA00004651"/>
    </source>
</evidence>
<evidence type="ECO:0000256" key="5">
    <source>
        <dbReference type="ARBA" id="ARBA00022692"/>
    </source>
</evidence>
<dbReference type="InterPro" id="IPR005821">
    <property type="entry name" value="Ion_trans_dom"/>
</dbReference>
<dbReference type="GO" id="GO:0005249">
    <property type="term" value="F:voltage-gated potassium channel activity"/>
    <property type="evidence" value="ECO:0007669"/>
    <property type="project" value="InterPro"/>
</dbReference>
<dbReference type="GO" id="GO:0001508">
    <property type="term" value="P:action potential"/>
    <property type="evidence" value="ECO:0007669"/>
    <property type="project" value="TreeGrafter"/>
</dbReference>
<evidence type="ECO:0000259" key="14">
    <source>
        <dbReference type="SMART" id="SM00225"/>
    </source>
</evidence>
<dbReference type="RefSeq" id="XP_016351585.1">
    <property type="nucleotide sequence ID" value="XM_016496099.1"/>
</dbReference>
<comment type="subcellular location">
    <subcellularLocation>
        <location evidence="1">Cell membrane</location>
        <topology evidence="1">Multi-pass membrane protein</topology>
    </subcellularLocation>
</comment>
<evidence type="ECO:0000256" key="10">
    <source>
        <dbReference type="ARBA" id="ARBA00023065"/>
    </source>
</evidence>
<dbReference type="InterPro" id="IPR011333">
    <property type="entry name" value="SKP1/BTB/POZ_sf"/>
</dbReference>
<keyword evidence="16" id="KW-1185">Reference proteome</keyword>
<evidence type="ECO:0000256" key="3">
    <source>
        <dbReference type="ARBA" id="ARBA00022475"/>
    </source>
</evidence>
<name>A0A671MW12_9TELE</name>
<keyword evidence="7" id="KW-0851">Voltage-gated channel</keyword>
<dbReference type="PANTHER" id="PTHR11537">
    <property type="entry name" value="VOLTAGE-GATED POTASSIUM CHANNEL"/>
    <property type="match status" value="1"/>
</dbReference>
<dbReference type="GO" id="GO:0051260">
    <property type="term" value="P:protein homooligomerization"/>
    <property type="evidence" value="ECO:0007669"/>
    <property type="project" value="InterPro"/>
</dbReference>
<reference evidence="15" key="2">
    <citation type="submission" date="2025-09" db="UniProtKB">
        <authorList>
            <consortium name="Ensembl"/>
        </authorList>
    </citation>
    <scope>IDENTIFICATION</scope>
</reference>
<dbReference type="PRINTS" id="PR01494">
    <property type="entry name" value="KV9CHANNEL"/>
</dbReference>
<feature type="domain" description="BTB" evidence="14">
    <location>
        <begin position="15"/>
        <end position="123"/>
    </location>
</feature>
<feature type="transmembrane region" description="Helical" evidence="13">
    <location>
        <begin position="325"/>
        <end position="345"/>
    </location>
</feature>
<keyword evidence="8" id="KW-0630">Potassium</keyword>
<evidence type="ECO:0000256" key="7">
    <source>
        <dbReference type="ARBA" id="ARBA00022882"/>
    </source>
</evidence>
<dbReference type="Gene3D" id="3.30.710.10">
    <property type="entry name" value="Potassium Channel Kv1.1, Chain A"/>
    <property type="match status" value="1"/>
</dbReference>
<gene>
    <name evidence="15" type="primary">LOC107695975</name>
</gene>
<evidence type="ECO:0000256" key="11">
    <source>
        <dbReference type="ARBA" id="ARBA00023136"/>
    </source>
</evidence>
<dbReference type="PRINTS" id="PR01491">
    <property type="entry name" value="KVCHANNEL"/>
</dbReference>
<keyword evidence="6" id="KW-0631">Potassium channel</keyword>
<dbReference type="Proteomes" id="UP000472260">
    <property type="component" value="Unassembled WGS sequence"/>
</dbReference>
<dbReference type="InterPro" id="IPR003971">
    <property type="entry name" value="K_chnl_volt-dep_Kv5/Kv9"/>
</dbReference>
<feature type="transmembrane region" description="Helical" evidence="13">
    <location>
        <begin position="357"/>
        <end position="374"/>
    </location>
</feature>
<dbReference type="Ensembl" id="ENSSANT00000040170.1">
    <property type="protein sequence ID" value="ENSSANP00000037742.1"/>
    <property type="gene ID" value="ENSSANG00000019221.1"/>
</dbReference>
<keyword evidence="12" id="KW-0407">Ion channel</keyword>
<proteinExistence type="predicted"/>
<evidence type="ECO:0000256" key="6">
    <source>
        <dbReference type="ARBA" id="ARBA00022826"/>
    </source>
</evidence>
<keyword evidence="5 13" id="KW-0812">Transmembrane</keyword>
<dbReference type="SUPFAM" id="SSF81324">
    <property type="entry name" value="Voltage-gated potassium channels"/>
    <property type="match status" value="1"/>
</dbReference>
<evidence type="ECO:0000256" key="2">
    <source>
        <dbReference type="ARBA" id="ARBA00022448"/>
    </source>
</evidence>
<evidence type="ECO:0000256" key="8">
    <source>
        <dbReference type="ARBA" id="ARBA00022958"/>
    </source>
</evidence>
<dbReference type="Gene3D" id="1.10.287.70">
    <property type="match status" value="1"/>
</dbReference>
<feature type="transmembrane region" description="Helical" evidence="13">
    <location>
        <begin position="183"/>
        <end position="203"/>
    </location>
</feature>
<dbReference type="PANTHER" id="PTHR11537:SF39">
    <property type="entry name" value="POTASSIUM VOLTAGE-GATED CHANNEL SUBFAMILY S MEMBER 3"/>
    <property type="match status" value="1"/>
</dbReference>
<keyword evidence="4" id="KW-0633">Potassium transport</keyword>
<evidence type="ECO:0000313" key="15">
    <source>
        <dbReference type="Ensembl" id="ENSSANP00000037742.1"/>
    </source>
</evidence>
<dbReference type="InterPro" id="IPR028325">
    <property type="entry name" value="VG_K_chnl"/>
</dbReference>
<keyword evidence="3" id="KW-1003">Cell membrane</keyword>
<dbReference type="OrthoDB" id="296522at2759"/>
<evidence type="ECO:0000256" key="4">
    <source>
        <dbReference type="ARBA" id="ARBA00022538"/>
    </source>
</evidence>
<accession>A0A671MW12</accession>
<dbReference type="Gene3D" id="1.20.120.350">
    <property type="entry name" value="Voltage-gated potassium channels. Chain C"/>
    <property type="match status" value="1"/>
</dbReference>
<dbReference type="PRINTS" id="PR00169">
    <property type="entry name" value="KCHANNEL"/>
</dbReference>
<dbReference type="InterPro" id="IPR000210">
    <property type="entry name" value="BTB/POZ_dom"/>
</dbReference>
<dbReference type="SMART" id="SM00225">
    <property type="entry name" value="BTB"/>
    <property type="match status" value="1"/>
</dbReference>
<keyword evidence="9 13" id="KW-1133">Transmembrane helix</keyword>